<sequence>MAMPSDDSFVPVDEDAGRAPNVDSYRITCIDFIKDISHDYLAWVDRYELPEDEDKKRRTEIASIIERTNEWIAKVPQTFKAVDVVMNDGISKMAEATAGKPFQIGVFVNKKSGYTVASPGIIDVNIKATGREGRKAKLGFHSKEERFRFETTGTAFFDETSIPEDESDLLDINLKLNAEKCTQRDVISFTVIVSEIQDGTESDRRGVSTVIHIV</sequence>
<dbReference type="EMBL" id="UINC01020149">
    <property type="protein sequence ID" value="SVA84889.1"/>
    <property type="molecule type" value="Genomic_DNA"/>
</dbReference>
<name>A0A381Z6R8_9ZZZZ</name>
<proteinExistence type="predicted"/>
<reference evidence="1" key="1">
    <citation type="submission" date="2018-05" db="EMBL/GenBank/DDBJ databases">
        <authorList>
            <person name="Lanie J.A."/>
            <person name="Ng W.-L."/>
            <person name="Kazmierczak K.M."/>
            <person name="Andrzejewski T.M."/>
            <person name="Davidsen T.M."/>
            <person name="Wayne K.J."/>
            <person name="Tettelin H."/>
            <person name="Glass J.I."/>
            <person name="Rusch D."/>
            <person name="Podicherti R."/>
            <person name="Tsui H.-C.T."/>
            <person name="Winkler M.E."/>
        </authorList>
    </citation>
    <scope>NUCLEOTIDE SEQUENCE</scope>
</reference>
<protein>
    <submittedName>
        <fullName evidence="1">Uncharacterized protein</fullName>
    </submittedName>
</protein>
<gene>
    <name evidence="1" type="ORF">METZ01_LOCUS137743</name>
</gene>
<dbReference type="AlphaFoldDB" id="A0A381Z6R8"/>
<accession>A0A381Z6R8</accession>
<organism evidence="1">
    <name type="scientific">marine metagenome</name>
    <dbReference type="NCBI Taxonomy" id="408172"/>
    <lineage>
        <taxon>unclassified sequences</taxon>
        <taxon>metagenomes</taxon>
        <taxon>ecological metagenomes</taxon>
    </lineage>
</organism>
<evidence type="ECO:0000313" key="1">
    <source>
        <dbReference type="EMBL" id="SVA84889.1"/>
    </source>
</evidence>